<name>A0A1M7KPA5_9RHOB</name>
<evidence type="ECO:0000259" key="5">
    <source>
        <dbReference type="Pfam" id="PF13407"/>
    </source>
</evidence>
<dbReference type="NCBIfam" id="NF008185">
    <property type="entry name" value="PRK10936.1"/>
    <property type="match status" value="1"/>
</dbReference>
<dbReference type="RefSeq" id="WP_229709626.1">
    <property type="nucleotide sequence ID" value="NZ_BMLR01000027.1"/>
</dbReference>
<dbReference type="Pfam" id="PF13407">
    <property type="entry name" value="Peripla_BP_4"/>
    <property type="match status" value="1"/>
</dbReference>
<dbReference type="STRING" id="337701.SAMN05444398_1339"/>
<dbReference type="AlphaFoldDB" id="A0A1M7KPA5"/>
<dbReference type="GO" id="GO:0030246">
    <property type="term" value="F:carbohydrate binding"/>
    <property type="evidence" value="ECO:0007669"/>
    <property type="project" value="UniProtKB-ARBA"/>
</dbReference>
<accession>A0A1M7KPA5</accession>
<dbReference type="GO" id="GO:0030313">
    <property type="term" value="C:cell envelope"/>
    <property type="evidence" value="ECO:0007669"/>
    <property type="project" value="UniProtKB-SubCell"/>
</dbReference>
<evidence type="ECO:0000256" key="3">
    <source>
        <dbReference type="ARBA" id="ARBA00022729"/>
    </source>
</evidence>
<keyword evidence="7" id="KW-1185">Reference proteome</keyword>
<comment type="subcellular location">
    <subcellularLocation>
        <location evidence="1">Cell envelope</location>
    </subcellularLocation>
</comment>
<evidence type="ECO:0000256" key="4">
    <source>
        <dbReference type="SAM" id="SignalP"/>
    </source>
</evidence>
<evidence type="ECO:0000313" key="7">
    <source>
        <dbReference type="Proteomes" id="UP000183974"/>
    </source>
</evidence>
<dbReference type="PANTHER" id="PTHR46847">
    <property type="entry name" value="D-ALLOSE-BINDING PERIPLASMIC PROTEIN-RELATED"/>
    <property type="match status" value="1"/>
</dbReference>
<dbReference type="SUPFAM" id="SSF53822">
    <property type="entry name" value="Periplasmic binding protein-like I"/>
    <property type="match status" value="1"/>
</dbReference>
<dbReference type="InterPro" id="IPR028082">
    <property type="entry name" value="Peripla_BP_I"/>
</dbReference>
<dbReference type="EMBL" id="FRBR01000033">
    <property type="protein sequence ID" value="SHM67263.1"/>
    <property type="molecule type" value="Genomic_DNA"/>
</dbReference>
<evidence type="ECO:0000256" key="2">
    <source>
        <dbReference type="ARBA" id="ARBA00007639"/>
    </source>
</evidence>
<comment type="similarity">
    <text evidence="2">Belongs to the bacterial solute-binding protein 2 family.</text>
</comment>
<dbReference type="PANTHER" id="PTHR46847:SF1">
    <property type="entry name" value="D-ALLOSE-BINDING PERIPLASMIC PROTEIN-RELATED"/>
    <property type="match status" value="1"/>
</dbReference>
<keyword evidence="3 4" id="KW-0732">Signal</keyword>
<reference evidence="6 7" key="1">
    <citation type="submission" date="2016-11" db="EMBL/GenBank/DDBJ databases">
        <authorList>
            <person name="Jaros S."/>
            <person name="Januszkiewicz K."/>
            <person name="Wedrychowicz H."/>
        </authorList>
    </citation>
    <scope>NUCLEOTIDE SEQUENCE [LARGE SCALE GENOMIC DNA]</scope>
    <source>
        <strain evidence="6 7">DSM 29589</strain>
    </source>
</reference>
<feature type="domain" description="Periplasmic binding protein" evidence="5">
    <location>
        <begin position="63"/>
        <end position="317"/>
    </location>
</feature>
<gene>
    <name evidence="6" type="ORF">SAMN05444398_1339</name>
</gene>
<dbReference type="CDD" id="cd06306">
    <property type="entry name" value="PBP1_TorT-like"/>
    <property type="match status" value="1"/>
</dbReference>
<feature type="chain" id="PRO_5012116292" evidence="4">
    <location>
        <begin position="24"/>
        <end position="356"/>
    </location>
</feature>
<evidence type="ECO:0000313" key="6">
    <source>
        <dbReference type="EMBL" id="SHM67263.1"/>
    </source>
</evidence>
<dbReference type="Proteomes" id="UP000183974">
    <property type="component" value="Unassembled WGS sequence"/>
</dbReference>
<feature type="signal peptide" evidence="4">
    <location>
        <begin position="1"/>
        <end position="23"/>
    </location>
</feature>
<dbReference type="Gene3D" id="3.40.50.2300">
    <property type="match status" value="2"/>
</dbReference>
<organism evidence="6 7">
    <name type="scientific">Roseovarius pacificus</name>
    <dbReference type="NCBI Taxonomy" id="337701"/>
    <lineage>
        <taxon>Bacteria</taxon>
        <taxon>Pseudomonadati</taxon>
        <taxon>Pseudomonadota</taxon>
        <taxon>Alphaproteobacteria</taxon>
        <taxon>Rhodobacterales</taxon>
        <taxon>Roseobacteraceae</taxon>
        <taxon>Roseovarius</taxon>
    </lineage>
</organism>
<evidence type="ECO:0000256" key="1">
    <source>
        <dbReference type="ARBA" id="ARBA00004196"/>
    </source>
</evidence>
<proteinExistence type="inferred from homology"/>
<protein>
    <submittedName>
        <fullName evidence="6">Monosaccharide ABC transporter substrate-binding protein, CUT2 family</fullName>
    </submittedName>
</protein>
<sequence>MKNMNISVAAAAIAVFSGSPAAAKDWFPYPVNIWEPPFVDDAVISDGEYVPLDKADQQHQLCVSFPHMKDAYWMAVNYGVVEEARRLGVNLQITEAGGYTELNNQISQIEDCVAGGGKALILGAISFDGLNNIIGQLKQKGVPVVDMINGVSSQDIAAKAIVSWRSVGRTLGQYLAEQHPAGSDPVKLAWFPGPAGAGFVEDATSGFKEGIEGSAVELVEVRYGDTGKEVQTRLIEDALQTYPDLDYVAGSAVAAEAGISVLRSNGLTDKVRLMSYYYTPGVDQGIRRGQVLAAPTDSTVIQSRIAVDQAVRILEGKGVTQHVAPQIFIINKDNVDIVDMNAVLAPGDFRPIFTVE</sequence>
<dbReference type="InterPro" id="IPR025997">
    <property type="entry name" value="SBP_2_dom"/>
</dbReference>